<evidence type="ECO:0000256" key="2">
    <source>
        <dbReference type="ARBA" id="ARBA00023002"/>
    </source>
</evidence>
<dbReference type="PANTHER" id="PTHR11908:SF132">
    <property type="entry name" value="ALDEHYDE OXIDASE 1-RELATED"/>
    <property type="match status" value="1"/>
</dbReference>
<dbReference type="Gene3D" id="3.90.1170.50">
    <property type="entry name" value="Aldehyde oxidase/xanthine dehydrogenase, a/b hammerhead"/>
    <property type="match status" value="1"/>
</dbReference>
<keyword evidence="1" id="KW-0500">Molybdenum</keyword>
<dbReference type="InterPro" id="IPR008274">
    <property type="entry name" value="AldOxase/xan_DH_MoCoBD1"/>
</dbReference>
<protein>
    <submittedName>
        <fullName evidence="5">Xanthine dehydrogenase molybdopterin binding subunit</fullName>
        <ecNumber evidence="5">1.17.1.4</ecNumber>
    </submittedName>
</protein>
<dbReference type="GO" id="GO:0004854">
    <property type="term" value="F:xanthine dehydrogenase activity"/>
    <property type="evidence" value="ECO:0007669"/>
    <property type="project" value="UniProtKB-EC"/>
</dbReference>
<proteinExistence type="predicted"/>
<dbReference type="InterPro" id="IPR016208">
    <property type="entry name" value="Ald_Oxase/xanthine_DH-like"/>
</dbReference>
<keyword evidence="2 5" id="KW-0560">Oxidoreductase</keyword>
<dbReference type="Pfam" id="PF02738">
    <property type="entry name" value="MoCoBD_1"/>
    <property type="match status" value="1"/>
</dbReference>
<evidence type="ECO:0000313" key="6">
    <source>
        <dbReference type="Proteomes" id="UP000653358"/>
    </source>
</evidence>
<organism evidence="5 6">
    <name type="scientific">Acetobacterium tundrae</name>
    <dbReference type="NCBI Taxonomy" id="132932"/>
    <lineage>
        <taxon>Bacteria</taxon>
        <taxon>Bacillati</taxon>
        <taxon>Bacillota</taxon>
        <taxon>Clostridia</taxon>
        <taxon>Eubacteriales</taxon>
        <taxon>Eubacteriaceae</taxon>
        <taxon>Acetobacterium</taxon>
    </lineage>
</organism>
<evidence type="ECO:0000313" key="5">
    <source>
        <dbReference type="EMBL" id="MBC3796375.1"/>
    </source>
</evidence>
<dbReference type="Pfam" id="PF01315">
    <property type="entry name" value="Ald_Xan_dh_C"/>
    <property type="match status" value="1"/>
</dbReference>
<dbReference type="Pfam" id="PF20256">
    <property type="entry name" value="MoCoBD_2"/>
    <property type="match status" value="1"/>
</dbReference>
<dbReference type="SUPFAM" id="SSF56003">
    <property type="entry name" value="Molybdenum cofactor-binding domain"/>
    <property type="match status" value="1"/>
</dbReference>
<name>A0ABR6WJM9_9FIRM</name>
<accession>A0ABR6WJM9</accession>
<dbReference type="Gene3D" id="3.30.365.10">
    <property type="entry name" value="Aldehyde oxidase/xanthine dehydrogenase, molybdopterin binding domain"/>
    <property type="match status" value="4"/>
</dbReference>
<gene>
    <name evidence="5" type="primary">xdhB</name>
    <name evidence="5" type="ORF">GH807_04830</name>
</gene>
<comment type="caution">
    <text evidence="5">The sequence shown here is derived from an EMBL/GenBank/DDBJ whole genome shotgun (WGS) entry which is preliminary data.</text>
</comment>
<sequence length="779" mass="85220">MKNKEKSSSPWGQVGTSPWHLSGRDHVTGRSQFIDDLPKPRNLLYVKILPSPLARGKIIAINTEKAKTLPGVVAVLTATDIPGENQIGGIIQDEVCLAQDHVQFIGEPLAIVVAESIEQAEAALCQIELQLEEEIPELTIKDALAKNQFVGPVRKIERGDVENVFADCSNYLEGVIRNEGQEHFYLETQCVLAVPEDNGGMTIYSSSQNPNEIQRMVANVLGVGQHQITVDIKRLGGGFGGKESQATVWACLAALAVFHTGRPTELCLTRDEDMLCTGKRHAFESYYRVAFDEAGKILAYSVELNSNCGAVADVSTSVLERAMLHAENCYQIENIRIIGRPCKTNLHPATAFRGFGGPQGIFVIESVIQKMAFTLGLDPYDIKMKNSYRKGDQAPYGEAILDAEHVGKVFDKLRKDSQWDERKKRIAAFNDTNKYCKKGLGMTPVKFGISFTAEHLNQGSALIHVYLDGSISITHGAVEMGQEVNTKIAQIAATNFGVPLTKIRIESNNTKRVANTSPTAASSSCDLNGQAVENASLAIMKRLRALVFKLFAKPDVVFENGFIYLVTAGKTDYEFPLTTFKDLVRTAYFERVDLSAHGFYASPGIYFDRDTGQGNPFLYYAFGAAVSEVTVDLLTGQITLDSSHIIHDCGSSINPMVDVGQIEGAFAQGIGWVTTEELVYNASGKLLSSSPATYKIPTIGDIPEELHIELLAGSFNEVGIKRSKAIGEPPFVYGEAVFLAIVDALCSLGRYPQELSIPATPEKVWREIKRCKKSGDSKE</sequence>
<keyword evidence="6" id="KW-1185">Reference proteome</keyword>
<evidence type="ECO:0000259" key="4">
    <source>
        <dbReference type="SMART" id="SM01008"/>
    </source>
</evidence>
<dbReference type="PANTHER" id="PTHR11908">
    <property type="entry name" value="XANTHINE DEHYDROGENASE"/>
    <property type="match status" value="1"/>
</dbReference>
<dbReference type="NCBIfam" id="TIGR02965">
    <property type="entry name" value="xanthine_xdhB"/>
    <property type="match status" value="1"/>
</dbReference>
<dbReference type="Proteomes" id="UP000653358">
    <property type="component" value="Unassembled WGS sequence"/>
</dbReference>
<feature type="domain" description="Aldehyde oxidase/xanthine dehydrogenase a/b hammerhead" evidence="4">
    <location>
        <begin position="28"/>
        <end position="135"/>
    </location>
</feature>
<dbReference type="EC" id="1.17.1.4" evidence="5"/>
<reference evidence="5 6" key="1">
    <citation type="journal article" date="2020" name="mSystems">
        <title>Defining Genomic and Predicted Metabolic Features of the Acetobacterium Genus.</title>
        <authorList>
            <person name="Ross D.E."/>
            <person name="Marshall C.W."/>
            <person name="Gulliver D."/>
            <person name="May H.D."/>
            <person name="Norman R.S."/>
        </authorList>
    </citation>
    <scope>NUCLEOTIDE SEQUENCE [LARGE SCALE GENOMIC DNA]</scope>
    <source>
        <strain evidence="5 6">DSM 9173</strain>
    </source>
</reference>
<dbReference type="InterPro" id="IPR000674">
    <property type="entry name" value="Ald_Oxase/Xan_DH_a/b"/>
</dbReference>
<evidence type="ECO:0000256" key="3">
    <source>
        <dbReference type="SAM" id="MobiDB-lite"/>
    </source>
</evidence>
<dbReference type="InterPro" id="IPR046867">
    <property type="entry name" value="AldOxase/xan_DH_MoCoBD2"/>
</dbReference>
<dbReference type="EMBL" id="WJBB01000004">
    <property type="protein sequence ID" value="MBC3796375.1"/>
    <property type="molecule type" value="Genomic_DNA"/>
</dbReference>
<dbReference type="SUPFAM" id="SSF54665">
    <property type="entry name" value="CO dehydrogenase molybdoprotein N-domain-like"/>
    <property type="match status" value="1"/>
</dbReference>
<dbReference type="RefSeq" id="WP_148603326.1">
    <property type="nucleotide sequence ID" value="NZ_RXYB01000007.1"/>
</dbReference>
<dbReference type="InterPro" id="IPR014309">
    <property type="entry name" value="Xanthine_DH_Mopterin-bd_su"/>
</dbReference>
<feature type="region of interest" description="Disordered" evidence="3">
    <location>
        <begin position="1"/>
        <end position="23"/>
    </location>
</feature>
<evidence type="ECO:0000256" key="1">
    <source>
        <dbReference type="ARBA" id="ARBA00022505"/>
    </source>
</evidence>
<dbReference type="InterPro" id="IPR036856">
    <property type="entry name" value="Ald_Oxase/Xan_DH_a/b_sf"/>
</dbReference>
<dbReference type="SMART" id="SM01008">
    <property type="entry name" value="Ald_Xan_dh_C"/>
    <property type="match status" value="1"/>
</dbReference>
<dbReference type="InterPro" id="IPR037165">
    <property type="entry name" value="AldOxase/xan_DH_Mopterin-bd_sf"/>
</dbReference>